<keyword evidence="6" id="KW-0201">Cytochrome c-type biogenesis</keyword>
<dbReference type="InterPro" id="IPR003567">
    <property type="entry name" value="Cyt_c_biogenesis"/>
</dbReference>
<keyword evidence="4" id="KW-0997">Cell inner membrane</keyword>
<evidence type="ECO:0000313" key="13">
    <source>
        <dbReference type="EMBL" id="GBF04914.1"/>
    </source>
</evidence>
<dbReference type="AlphaFoldDB" id="A0A2I9CT57"/>
<dbReference type="PANTHER" id="PTHR43653">
    <property type="entry name" value="CYTOCHROME C ASSEMBLY PROTEIN-RELATED"/>
    <property type="match status" value="1"/>
</dbReference>
<accession>A0A2I9CT57</accession>
<feature type="transmembrane region" description="Helical" evidence="10">
    <location>
        <begin position="434"/>
        <end position="453"/>
    </location>
</feature>
<keyword evidence="7 10" id="KW-1133">Transmembrane helix</keyword>
<dbReference type="InterPro" id="IPR002541">
    <property type="entry name" value="Cyt_c_assembly"/>
</dbReference>
<feature type="domain" description="Cytochrome c assembly protein" evidence="11">
    <location>
        <begin position="99"/>
        <end position="304"/>
    </location>
</feature>
<dbReference type="EMBL" id="BFAG01000003">
    <property type="protein sequence ID" value="GBF04914.1"/>
    <property type="molecule type" value="Genomic_DNA"/>
</dbReference>
<evidence type="ECO:0000256" key="1">
    <source>
        <dbReference type="ARBA" id="ARBA00004429"/>
    </source>
</evidence>
<evidence type="ECO:0000313" key="14">
    <source>
        <dbReference type="Proteomes" id="UP000236569"/>
    </source>
</evidence>
<evidence type="ECO:0000256" key="9">
    <source>
        <dbReference type="ARBA" id="ARBA00037230"/>
    </source>
</evidence>
<feature type="transmembrane region" description="Helical" evidence="10">
    <location>
        <begin position="359"/>
        <end position="380"/>
    </location>
</feature>
<dbReference type="PANTHER" id="PTHR43653:SF1">
    <property type="entry name" value="CYTOCHROME C-TYPE BIOGENESIS PROTEIN CCMF"/>
    <property type="match status" value="1"/>
</dbReference>
<keyword evidence="8 10" id="KW-0472">Membrane</keyword>
<evidence type="ECO:0000256" key="8">
    <source>
        <dbReference type="ARBA" id="ARBA00023136"/>
    </source>
</evidence>
<evidence type="ECO:0000259" key="12">
    <source>
        <dbReference type="Pfam" id="PF16327"/>
    </source>
</evidence>
<dbReference type="InterPro" id="IPR003568">
    <property type="entry name" value="Cyt_c_biogenesis_CcmF"/>
</dbReference>
<feature type="transmembrane region" description="Helical" evidence="10">
    <location>
        <begin position="51"/>
        <end position="72"/>
    </location>
</feature>
<feature type="transmembrane region" description="Helical" evidence="10">
    <location>
        <begin position="131"/>
        <end position="152"/>
    </location>
</feature>
<evidence type="ECO:0000256" key="3">
    <source>
        <dbReference type="ARBA" id="ARBA00022475"/>
    </source>
</evidence>
<feature type="transmembrane region" description="Helical" evidence="10">
    <location>
        <begin position="183"/>
        <end position="206"/>
    </location>
</feature>
<feature type="transmembrane region" description="Helical" evidence="10">
    <location>
        <begin position="400"/>
        <end position="422"/>
    </location>
</feature>
<keyword evidence="3" id="KW-1003">Cell membrane</keyword>
<comment type="similarity">
    <text evidence="2">Belongs to the CcmF/CycK/Ccl1/NrfE/CcsA family.</text>
</comment>
<feature type="transmembrane region" description="Helical" evidence="10">
    <location>
        <begin position="218"/>
        <end position="239"/>
    </location>
</feature>
<evidence type="ECO:0000259" key="11">
    <source>
        <dbReference type="Pfam" id="PF01578"/>
    </source>
</evidence>
<keyword evidence="5 10" id="KW-0812">Transmembrane</keyword>
<comment type="subcellular location">
    <subcellularLocation>
        <location evidence="1">Cell inner membrane</location>
        <topology evidence="1">Multi-pass membrane protein</topology>
    </subcellularLocation>
</comment>
<feature type="transmembrane region" description="Helical" evidence="10">
    <location>
        <begin position="506"/>
        <end position="526"/>
    </location>
</feature>
<proteinExistence type="inferred from homology"/>
<protein>
    <submittedName>
        <fullName evidence="13">Cytochrome c assembly protein</fullName>
    </submittedName>
</protein>
<dbReference type="Pfam" id="PF01578">
    <property type="entry name" value="Cytochrom_C_asm"/>
    <property type="match status" value="1"/>
</dbReference>
<dbReference type="GO" id="GO:0020037">
    <property type="term" value="F:heme binding"/>
    <property type="evidence" value="ECO:0007669"/>
    <property type="project" value="InterPro"/>
</dbReference>
<evidence type="ECO:0000256" key="6">
    <source>
        <dbReference type="ARBA" id="ARBA00022748"/>
    </source>
</evidence>
<dbReference type="InterPro" id="IPR032523">
    <property type="entry name" value="CcmF_C"/>
</dbReference>
<dbReference type="Proteomes" id="UP000236569">
    <property type="component" value="Unassembled WGS sequence"/>
</dbReference>
<dbReference type="RefSeq" id="WP_103128380.1">
    <property type="nucleotide sequence ID" value="NZ_BFAG01000003.1"/>
</dbReference>
<feature type="transmembrane region" description="Helical" evidence="10">
    <location>
        <begin position="255"/>
        <end position="271"/>
    </location>
</feature>
<dbReference type="PRINTS" id="PR01410">
    <property type="entry name" value="CCBIOGENESIS"/>
</dbReference>
<dbReference type="GO" id="GO:0017004">
    <property type="term" value="P:cytochrome complex assembly"/>
    <property type="evidence" value="ECO:0007669"/>
    <property type="project" value="UniProtKB-KW"/>
</dbReference>
<feature type="transmembrane region" description="Helical" evidence="10">
    <location>
        <begin position="283"/>
        <end position="301"/>
    </location>
</feature>
<organism evidence="13 14">
    <name type="scientific">Deinococcus aerius</name>
    <dbReference type="NCBI Taxonomy" id="200253"/>
    <lineage>
        <taxon>Bacteria</taxon>
        <taxon>Thermotogati</taxon>
        <taxon>Deinococcota</taxon>
        <taxon>Deinococci</taxon>
        <taxon>Deinococcales</taxon>
        <taxon>Deinococcaceae</taxon>
        <taxon>Deinococcus</taxon>
    </lineage>
</organism>
<dbReference type="PRINTS" id="PR01411">
    <property type="entry name" value="CCMFBIOGNSIS"/>
</dbReference>
<sequence length="665" mass="71332">MLNLISFQSSALGALGQLSLLAALAFTLGGTWLAAVGGLKADTRATEAARRAIWAVFALVSLGTLTLMVALLRDDFTVRYVAEHSMRASPTWVKVTSLWGALEGSILLWAWLLAGFALVLSLTLRRDALRPWALGAMFVSLLFFVGVCASIASPFTPLSQVPADGLGPNPALQNHWMMAVHPVLLYLGFVGLSVPFAYAVAALVTGRLSDHWVVVTRRWTLVAWAFLTAAIVAGGWWSYETLGWGGYWAWDPVENASFIPWLLTTAFLHSIQIQERRGLMRAWNVWLIVLAYASTVLGTFLNRSGIVQSVHAFAGGPVGPVFLGFLAFLLVAGIGLAAWRAPHLRDEADPPAPLSREGAFLAGNWLFLVFAVMVLVGTLFPTLVEAVQGRRDASVGPAFYNAFAIPLGLGLLLLMGVGPLLPWRRADGQSFWRALRPLLLAGLGAGLIAFAFGVRSLGVLGTVALGAYNLVGLGLLTVRAVRERSSGGRGGGFAALVREQPRRYGAYLAHIGLVVIALGIAFSGTYRQDAQTTLNVGAAPVRLLNETLALQGTRQDTKPYGRSAVARVLIDGRPFEARMNTYVQGGETAFPAPAVRYGLLGDTYLVVTAFDEQGKWASVRLIESPLVSWIWWGTLIVVLGAGLTLVTPRRATVRAPALRSAPATD</sequence>
<dbReference type="GO" id="GO:0005886">
    <property type="term" value="C:plasma membrane"/>
    <property type="evidence" value="ECO:0007669"/>
    <property type="project" value="UniProtKB-SubCell"/>
</dbReference>
<comment type="function">
    <text evidence="9">Required for the biogenesis of c-type cytochromes. Possible subunit of a heme lyase.</text>
</comment>
<dbReference type="GO" id="GO:0015232">
    <property type="term" value="F:heme transmembrane transporter activity"/>
    <property type="evidence" value="ECO:0007669"/>
    <property type="project" value="InterPro"/>
</dbReference>
<feature type="transmembrane region" description="Helical" evidence="10">
    <location>
        <begin position="629"/>
        <end position="646"/>
    </location>
</feature>
<evidence type="ECO:0000256" key="5">
    <source>
        <dbReference type="ARBA" id="ARBA00022692"/>
    </source>
</evidence>
<feature type="transmembrane region" description="Helical" evidence="10">
    <location>
        <begin position="20"/>
        <end position="39"/>
    </location>
</feature>
<dbReference type="Pfam" id="PF16327">
    <property type="entry name" value="CcmF_C"/>
    <property type="match status" value="1"/>
</dbReference>
<feature type="transmembrane region" description="Helical" evidence="10">
    <location>
        <begin position="459"/>
        <end position="481"/>
    </location>
</feature>
<name>A0A2I9CT57_9DEIO</name>
<reference evidence="14" key="1">
    <citation type="submission" date="2018-01" db="EMBL/GenBank/DDBJ databases">
        <title>Draft Genome Sequence of the Radioresistant Bacterium Deinococcus aerius TR0125, Isolated from the Higher Atmosphere above Japan.</title>
        <authorList>
            <person name="Satoh K."/>
            <person name="Arai H."/>
            <person name="Sanzen T."/>
            <person name="Kawaguchi Y."/>
            <person name="Hayashi H."/>
            <person name="Yokobori S."/>
            <person name="Yamagishi A."/>
            <person name="Oono Y."/>
            <person name="Narumi I."/>
        </authorList>
    </citation>
    <scope>NUCLEOTIDE SEQUENCE [LARGE SCALE GENOMIC DNA]</scope>
    <source>
        <strain evidence="14">TR0125</strain>
    </source>
</reference>
<evidence type="ECO:0000256" key="2">
    <source>
        <dbReference type="ARBA" id="ARBA00009186"/>
    </source>
</evidence>
<evidence type="ECO:0000256" key="4">
    <source>
        <dbReference type="ARBA" id="ARBA00022519"/>
    </source>
</evidence>
<evidence type="ECO:0000256" key="10">
    <source>
        <dbReference type="SAM" id="Phobius"/>
    </source>
</evidence>
<feature type="transmembrane region" description="Helical" evidence="10">
    <location>
        <begin position="321"/>
        <end position="339"/>
    </location>
</feature>
<gene>
    <name evidence="13" type="ORF">DAERI_030080</name>
</gene>
<dbReference type="OrthoDB" id="9761451at2"/>
<feature type="transmembrane region" description="Helical" evidence="10">
    <location>
        <begin position="106"/>
        <end position="124"/>
    </location>
</feature>
<comment type="caution">
    <text evidence="13">The sequence shown here is derived from an EMBL/GenBank/DDBJ whole genome shotgun (WGS) entry which is preliminary data.</text>
</comment>
<keyword evidence="14" id="KW-1185">Reference proteome</keyword>
<feature type="domain" description="Cytochrome c-type biogenesis protein CcmF C-terminal" evidence="12">
    <location>
        <begin position="323"/>
        <end position="646"/>
    </location>
</feature>
<evidence type="ECO:0000256" key="7">
    <source>
        <dbReference type="ARBA" id="ARBA00022989"/>
    </source>
</evidence>